<dbReference type="Proteomes" id="UP000214600">
    <property type="component" value="Unassembled WGS sequence"/>
</dbReference>
<accession>A0A228I002</accession>
<name>A0A228I002_9BURK</name>
<evidence type="ECO:0000313" key="2">
    <source>
        <dbReference type="Proteomes" id="UP000214600"/>
    </source>
</evidence>
<dbReference type="AlphaFoldDB" id="A0A228I002"/>
<dbReference type="EMBL" id="NKFA01000029">
    <property type="protein sequence ID" value="OXI35389.1"/>
    <property type="molecule type" value="Genomic_DNA"/>
</dbReference>
<dbReference type="InterPro" id="IPR036590">
    <property type="entry name" value="SRAP-like"/>
</dbReference>
<reference evidence="2" key="1">
    <citation type="submission" date="2017-06" db="EMBL/GenBank/DDBJ databases">
        <authorList>
            <person name="LiPuma J."/>
            <person name="Spilker T."/>
        </authorList>
    </citation>
    <scope>NUCLEOTIDE SEQUENCE [LARGE SCALE GENOMIC DNA]</scope>
    <source>
        <strain evidence="2">AU17325</strain>
    </source>
</reference>
<protein>
    <submittedName>
        <fullName evidence="1">Uncharacterized protein</fullName>
    </submittedName>
</protein>
<comment type="caution">
    <text evidence="1">The sequence shown here is derived from an EMBL/GenBank/DDBJ whole genome shotgun (WGS) entry which is preliminary data.</text>
</comment>
<proteinExistence type="predicted"/>
<reference evidence="1 2" key="2">
    <citation type="submission" date="2017-08" db="EMBL/GenBank/DDBJ databases">
        <title>WGS of novel Burkholderia cepaca complex species.</title>
        <authorList>
            <person name="Lipuma J."/>
            <person name="Spilker T."/>
        </authorList>
    </citation>
    <scope>NUCLEOTIDE SEQUENCE [LARGE SCALE GENOMIC DNA]</scope>
    <source>
        <strain evidence="1 2">AU17325</strain>
    </source>
</reference>
<sequence length="76" mass="8667">MRRPMTVVLRTLIPAAWFHEPKWTPDDMSPKRRCIGFAIGEHFAIADTWPTWPEHSDNLVYAITMITGTPISTASQ</sequence>
<organism evidence="1 2">
    <name type="scientific">Burkholderia aenigmatica</name>
    <dbReference type="NCBI Taxonomy" id="2015348"/>
    <lineage>
        <taxon>Bacteria</taxon>
        <taxon>Pseudomonadati</taxon>
        <taxon>Pseudomonadota</taxon>
        <taxon>Betaproteobacteria</taxon>
        <taxon>Burkholderiales</taxon>
        <taxon>Burkholderiaceae</taxon>
        <taxon>Burkholderia</taxon>
        <taxon>Burkholderia cepacia complex</taxon>
    </lineage>
</organism>
<evidence type="ECO:0000313" key="1">
    <source>
        <dbReference type="EMBL" id="OXI35389.1"/>
    </source>
</evidence>
<gene>
    <name evidence="1" type="ORF">CFB84_37590</name>
</gene>
<dbReference type="Gene3D" id="3.90.1680.10">
    <property type="entry name" value="SOS response associated peptidase-like"/>
    <property type="match status" value="1"/>
</dbReference>
<dbReference type="SUPFAM" id="SSF143081">
    <property type="entry name" value="BB1717-like"/>
    <property type="match status" value="1"/>
</dbReference>